<reference evidence="2" key="1">
    <citation type="submission" date="2019-12" db="EMBL/GenBank/DDBJ databases">
        <title>Genome sequencing and annotation of Brassica cretica.</title>
        <authorList>
            <person name="Studholme D.J."/>
            <person name="Sarris P."/>
        </authorList>
    </citation>
    <scope>NUCLEOTIDE SEQUENCE</scope>
    <source>
        <strain evidence="2">PFS-109/04</strain>
        <tissue evidence="2">Leaf</tissue>
    </source>
</reference>
<dbReference type="AlphaFoldDB" id="A0A8S9QZ34"/>
<dbReference type="EMBL" id="QGKX02000996">
    <property type="protein sequence ID" value="KAF3554001.1"/>
    <property type="molecule type" value="Genomic_DNA"/>
</dbReference>
<evidence type="ECO:0000259" key="1">
    <source>
        <dbReference type="Pfam" id="PF08268"/>
    </source>
</evidence>
<name>A0A8S9QZ34_BRACR</name>
<organism evidence="2 3">
    <name type="scientific">Brassica cretica</name>
    <name type="common">Mustard</name>
    <dbReference type="NCBI Taxonomy" id="69181"/>
    <lineage>
        <taxon>Eukaryota</taxon>
        <taxon>Viridiplantae</taxon>
        <taxon>Streptophyta</taxon>
        <taxon>Embryophyta</taxon>
        <taxon>Tracheophyta</taxon>
        <taxon>Spermatophyta</taxon>
        <taxon>Magnoliopsida</taxon>
        <taxon>eudicotyledons</taxon>
        <taxon>Gunneridae</taxon>
        <taxon>Pentapetalae</taxon>
        <taxon>rosids</taxon>
        <taxon>malvids</taxon>
        <taxon>Brassicales</taxon>
        <taxon>Brassicaceae</taxon>
        <taxon>Brassiceae</taxon>
        <taxon>Brassica</taxon>
    </lineage>
</organism>
<gene>
    <name evidence="2" type="ORF">F2Q69_00017118</name>
</gene>
<feature type="non-terminal residue" evidence="2">
    <location>
        <position position="1"/>
    </location>
</feature>
<evidence type="ECO:0000313" key="2">
    <source>
        <dbReference type="EMBL" id="KAF3554001.1"/>
    </source>
</evidence>
<sequence>FVNFMETVNRAMHESTTLVNYDGKLDDEWSKHVYVLPPSWKDVVTETMCISGMVGTSEIVLSPRFQYVPSYVMYFNVERKTIKKVGIQGLEAFQGSRFYTYISTMLRM</sequence>
<dbReference type="Proteomes" id="UP000712600">
    <property type="component" value="Unassembled WGS sequence"/>
</dbReference>
<accession>A0A8S9QZ34</accession>
<dbReference type="PANTHER" id="PTHR31111:SF102">
    <property type="entry name" value="F-BOX ASSOCIATED DOMAIN-CONTAINING PROTEIN"/>
    <property type="match status" value="1"/>
</dbReference>
<feature type="domain" description="F-box associated beta-propeller type 3" evidence="1">
    <location>
        <begin position="27"/>
        <end position="100"/>
    </location>
</feature>
<protein>
    <recommendedName>
        <fullName evidence="1">F-box associated beta-propeller type 3 domain-containing protein</fullName>
    </recommendedName>
</protein>
<dbReference type="PANTHER" id="PTHR31111">
    <property type="entry name" value="BNAA05G37150D PROTEIN-RELATED"/>
    <property type="match status" value="1"/>
</dbReference>
<dbReference type="InterPro" id="IPR013187">
    <property type="entry name" value="F-box-assoc_dom_typ3"/>
</dbReference>
<comment type="caution">
    <text evidence="2">The sequence shown here is derived from an EMBL/GenBank/DDBJ whole genome shotgun (WGS) entry which is preliminary data.</text>
</comment>
<proteinExistence type="predicted"/>
<evidence type="ECO:0000313" key="3">
    <source>
        <dbReference type="Proteomes" id="UP000712600"/>
    </source>
</evidence>
<dbReference type="Pfam" id="PF08268">
    <property type="entry name" value="FBA_3"/>
    <property type="match status" value="1"/>
</dbReference>